<proteinExistence type="predicted"/>
<reference evidence="1" key="2">
    <citation type="journal article" date="2015" name="Data Brief">
        <title>Shoot transcriptome of the giant reed, Arundo donax.</title>
        <authorList>
            <person name="Barrero R.A."/>
            <person name="Guerrero F.D."/>
            <person name="Moolhuijzen P."/>
            <person name="Goolsby J.A."/>
            <person name="Tidwell J."/>
            <person name="Bellgard S.E."/>
            <person name="Bellgard M.I."/>
        </authorList>
    </citation>
    <scope>NUCLEOTIDE SEQUENCE</scope>
    <source>
        <tissue evidence="1">Shoot tissue taken approximately 20 cm above the soil surface</tissue>
    </source>
</reference>
<sequence>MFGEADKQVDLSFSLKN</sequence>
<dbReference type="AlphaFoldDB" id="A0A0A9HD48"/>
<accession>A0A0A9HD48</accession>
<organism evidence="1">
    <name type="scientific">Arundo donax</name>
    <name type="common">Giant reed</name>
    <name type="synonym">Donax arundinaceus</name>
    <dbReference type="NCBI Taxonomy" id="35708"/>
    <lineage>
        <taxon>Eukaryota</taxon>
        <taxon>Viridiplantae</taxon>
        <taxon>Streptophyta</taxon>
        <taxon>Embryophyta</taxon>
        <taxon>Tracheophyta</taxon>
        <taxon>Spermatophyta</taxon>
        <taxon>Magnoliopsida</taxon>
        <taxon>Liliopsida</taxon>
        <taxon>Poales</taxon>
        <taxon>Poaceae</taxon>
        <taxon>PACMAD clade</taxon>
        <taxon>Arundinoideae</taxon>
        <taxon>Arundineae</taxon>
        <taxon>Arundo</taxon>
    </lineage>
</organism>
<evidence type="ECO:0000313" key="1">
    <source>
        <dbReference type="EMBL" id="JAE30843.1"/>
    </source>
</evidence>
<reference evidence="1" key="1">
    <citation type="submission" date="2014-09" db="EMBL/GenBank/DDBJ databases">
        <authorList>
            <person name="Magalhaes I.L.F."/>
            <person name="Oliveira U."/>
            <person name="Santos F.R."/>
            <person name="Vidigal T.H.D.A."/>
            <person name="Brescovit A.D."/>
            <person name="Santos A.J."/>
        </authorList>
    </citation>
    <scope>NUCLEOTIDE SEQUENCE</scope>
    <source>
        <tissue evidence="1">Shoot tissue taken approximately 20 cm above the soil surface</tissue>
    </source>
</reference>
<name>A0A0A9HD48_ARUDO</name>
<protein>
    <submittedName>
        <fullName evidence="1">Uncharacterized protein</fullName>
    </submittedName>
</protein>
<dbReference type="EMBL" id="GBRH01167053">
    <property type="protein sequence ID" value="JAE30843.1"/>
    <property type="molecule type" value="Transcribed_RNA"/>
</dbReference>